<sequence length="159" mass="17445">MLSEEVSRSVSEASQPSENEQRQFCMETEHEDGVDRSLLEGRSEEDSKGQSFPQEGIASQEGLESSRANISFPTEFAEAKAWISRSEGETYMLDGSELVGPCGTLTWTVKQGSFQEIYPVEEAEEGSNTPRDTSSQPGIDALKNQNISSAFGKSYAVFI</sequence>
<name>A0ACB8EFB3_9SAUR</name>
<reference evidence="1" key="1">
    <citation type="submission" date="2021-08" db="EMBL/GenBank/DDBJ databases">
        <title>The first chromosome-level gecko genome reveals the dynamic sex chromosomes of Neotropical dwarf geckos (Sphaerodactylidae: Sphaerodactylus).</title>
        <authorList>
            <person name="Pinto B.J."/>
            <person name="Keating S.E."/>
            <person name="Gamble T."/>
        </authorList>
    </citation>
    <scope>NUCLEOTIDE SEQUENCE</scope>
    <source>
        <strain evidence="1">TG3544</strain>
    </source>
</reference>
<proteinExistence type="predicted"/>
<gene>
    <name evidence="1" type="ORF">K3G42_004197</name>
</gene>
<accession>A0ACB8EFB3</accession>
<evidence type="ECO:0000313" key="2">
    <source>
        <dbReference type="Proteomes" id="UP000827872"/>
    </source>
</evidence>
<protein>
    <submittedName>
        <fullName evidence="1">Uncharacterized protein</fullName>
    </submittedName>
</protein>
<dbReference type="Proteomes" id="UP000827872">
    <property type="component" value="Linkage Group LG03"/>
</dbReference>
<organism evidence="1 2">
    <name type="scientific">Sphaerodactylus townsendi</name>
    <dbReference type="NCBI Taxonomy" id="933632"/>
    <lineage>
        <taxon>Eukaryota</taxon>
        <taxon>Metazoa</taxon>
        <taxon>Chordata</taxon>
        <taxon>Craniata</taxon>
        <taxon>Vertebrata</taxon>
        <taxon>Euteleostomi</taxon>
        <taxon>Lepidosauria</taxon>
        <taxon>Squamata</taxon>
        <taxon>Bifurcata</taxon>
        <taxon>Gekkota</taxon>
        <taxon>Sphaerodactylidae</taxon>
        <taxon>Sphaerodactylus</taxon>
    </lineage>
</organism>
<comment type="caution">
    <text evidence="1">The sequence shown here is derived from an EMBL/GenBank/DDBJ whole genome shotgun (WGS) entry which is preliminary data.</text>
</comment>
<dbReference type="EMBL" id="CM037616">
    <property type="protein sequence ID" value="KAH7991289.1"/>
    <property type="molecule type" value="Genomic_DNA"/>
</dbReference>
<evidence type="ECO:0000313" key="1">
    <source>
        <dbReference type="EMBL" id="KAH7991289.1"/>
    </source>
</evidence>
<keyword evidence="2" id="KW-1185">Reference proteome</keyword>